<dbReference type="Pfam" id="PF25989">
    <property type="entry name" value="YknX_C"/>
    <property type="match status" value="1"/>
</dbReference>
<evidence type="ECO:0000313" key="8">
    <source>
        <dbReference type="EMBL" id="MCY6485236.1"/>
    </source>
</evidence>
<dbReference type="SUPFAM" id="SSF111369">
    <property type="entry name" value="HlyD-like secretion proteins"/>
    <property type="match status" value="2"/>
</dbReference>
<proteinExistence type="inferred from homology"/>
<protein>
    <submittedName>
        <fullName evidence="8">Efflux RND transporter periplasmic adaptor subunit</fullName>
    </submittedName>
</protein>
<dbReference type="InterPro" id="IPR058637">
    <property type="entry name" value="YknX-like_C"/>
</dbReference>
<feature type="domain" description="YknX-like barrel-sandwich hybrid" evidence="6">
    <location>
        <begin position="75"/>
        <end position="274"/>
    </location>
</feature>
<reference evidence="8" key="1">
    <citation type="submission" date="2022-12" db="EMBL/GenBank/DDBJ databases">
        <authorList>
            <person name="Wang J."/>
        </authorList>
    </citation>
    <scope>NUCLEOTIDE SEQUENCE</scope>
    <source>
        <strain evidence="8">HY-45-18</strain>
    </source>
</reference>
<feature type="domain" description="YknX-like C-terminal permuted SH3-like" evidence="7">
    <location>
        <begin position="365"/>
        <end position="428"/>
    </location>
</feature>
<evidence type="ECO:0000259" key="7">
    <source>
        <dbReference type="Pfam" id="PF25989"/>
    </source>
</evidence>
<dbReference type="InterPro" id="IPR058639">
    <property type="entry name" value="BSH_YknX-like"/>
</dbReference>
<comment type="similarity">
    <text evidence="1">Belongs to the membrane fusion protein (MFP) (TC 8.A.1) family.</text>
</comment>
<dbReference type="Pfam" id="PF25954">
    <property type="entry name" value="Beta-barrel_RND_2"/>
    <property type="match status" value="1"/>
</dbReference>
<dbReference type="Gene3D" id="2.40.30.170">
    <property type="match status" value="1"/>
</dbReference>
<evidence type="ECO:0000313" key="9">
    <source>
        <dbReference type="Proteomes" id="UP001078443"/>
    </source>
</evidence>
<dbReference type="NCBIfam" id="TIGR01730">
    <property type="entry name" value="RND_mfp"/>
    <property type="match status" value="1"/>
</dbReference>
<dbReference type="PANTHER" id="PTHR30469:SF33">
    <property type="entry name" value="SLR1207 PROTEIN"/>
    <property type="match status" value="1"/>
</dbReference>
<dbReference type="EMBL" id="JAPQER010000006">
    <property type="protein sequence ID" value="MCY6485236.1"/>
    <property type="molecule type" value="Genomic_DNA"/>
</dbReference>
<dbReference type="Gene3D" id="1.10.287.470">
    <property type="entry name" value="Helix hairpin bin"/>
    <property type="match status" value="1"/>
</dbReference>
<dbReference type="PANTHER" id="PTHR30469">
    <property type="entry name" value="MULTIDRUG RESISTANCE PROTEIN MDTA"/>
    <property type="match status" value="1"/>
</dbReference>
<keyword evidence="4" id="KW-0732">Signal</keyword>
<evidence type="ECO:0000259" key="5">
    <source>
        <dbReference type="Pfam" id="PF25954"/>
    </source>
</evidence>
<dbReference type="Pfam" id="PF25984">
    <property type="entry name" value="BSH_YknX"/>
    <property type="match status" value="1"/>
</dbReference>
<comment type="caution">
    <text evidence="8">The sequence shown here is derived from an EMBL/GenBank/DDBJ whole genome shotgun (WGS) entry which is preliminary data.</text>
</comment>
<dbReference type="InterPro" id="IPR006143">
    <property type="entry name" value="RND_pump_MFP"/>
</dbReference>
<feature type="region of interest" description="Disordered" evidence="3">
    <location>
        <begin position="436"/>
        <end position="459"/>
    </location>
</feature>
<evidence type="ECO:0000259" key="6">
    <source>
        <dbReference type="Pfam" id="PF25984"/>
    </source>
</evidence>
<keyword evidence="2" id="KW-0175">Coiled coil</keyword>
<evidence type="ECO:0000256" key="4">
    <source>
        <dbReference type="SAM" id="SignalP"/>
    </source>
</evidence>
<accession>A0ABT4D1V5</accession>
<evidence type="ECO:0000256" key="1">
    <source>
        <dbReference type="ARBA" id="ARBA00009477"/>
    </source>
</evidence>
<dbReference type="Proteomes" id="UP001078443">
    <property type="component" value="Unassembled WGS sequence"/>
</dbReference>
<dbReference type="RefSeq" id="WP_268041560.1">
    <property type="nucleotide sequence ID" value="NZ_JAPQER010000006.1"/>
</dbReference>
<dbReference type="InterPro" id="IPR058792">
    <property type="entry name" value="Beta-barrel_RND_2"/>
</dbReference>
<dbReference type="Gene3D" id="2.40.420.20">
    <property type="match status" value="1"/>
</dbReference>
<feature type="chain" id="PRO_5046861967" evidence="4">
    <location>
        <begin position="22"/>
        <end position="459"/>
    </location>
</feature>
<evidence type="ECO:0000256" key="3">
    <source>
        <dbReference type="SAM" id="MobiDB-lite"/>
    </source>
</evidence>
<feature type="signal peptide" evidence="4">
    <location>
        <begin position="1"/>
        <end position="21"/>
    </location>
</feature>
<dbReference type="PROSITE" id="PS51257">
    <property type="entry name" value="PROKAR_LIPOPROTEIN"/>
    <property type="match status" value="1"/>
</dbReference>
<keyword evidence="9" id="KW-1185">Reference proteome</keyword>
<feature type="coiled-coil region" evidence="2">
    <location>
        <begin position="145"/>
        <end position="211"/>
    </location>
</feature>
<gene>
    <name evidence="8" type="ORF">OW763_12890</name>
</gene>
<organism evidence="8 9">
    <name type="scientific">Clostridium aestuarii</name>
    <dbReference type="NCBI Taxonomy" id="338193"/>
    <lineage>
        <taxon>Bacteria</taxon>
        <taxon>Bacillati</taxon>
        <taxon>Bacillota</taxon>
        <taxon>Clostridia</taxon>
        <taxon>Eubacteriales</taxon>
        <taxon>Clostridiaceae</taxon>
        <taxon>Clostridium</taxon>
    </lineage>
</organism>
<sequence>MKKRVLLIVMTVVLAMGLATGCGKSEPKAGQNVQQENYIPVNTEAAKIGMISNSFVISGKIVADKDTVIVPKMPGKVENVSVKVGDKVSMGNVLFTLEKTDSQNRVEQAKVGLDSASAQIEQSKLGVQQSEIGLDSAKASYEASKANYDLNYEKIQNAKLNLERNKKLYEEGIISKAQYEQAELAASDSSLDALKAQLSQAQQGLKQAESSMANAQIGIKQAQAGYDQAQVGHNQAVQALNDMTVTSPIQGIVASINIEKGEIASSAQPAVTIVNMDKVYLEVNVTEKLINKLQKGSEVKLEIPSAGESEFIGKIYTVSPSADSRTNLYTIKVEITNKDHKIKPGMFAKVQFNADAKKDVLLIKSEAVTVNNEKKVIYVINNGKAEEKEVEVGLDNGQYVEIKSGIQAGDVIIVKGQNYVENNSKIKVIKDDNEEIKQENDKKEDVKQSSEAKKAGGDK</sequence>
<feature type="domain" description="CusB-like beta-barrel" evidence="5">
    <location>
        <begin position="278"/>
        <end position="355"/>
    </location>
</feature>
<dbReference type="Gene3D" id="2.40.50.100">
    <property type="match status" value="1"/>
</dbReference>
<name>A0ABT4D1V5_9CLOT</name>
<evidence type="ECO:0000256" key="2">
    <source>
        <dbReference type="SAM" id="Coils"/>
    </source>
</evidence>